<comment type="caution">
    <text evidence="1">The sequence shown here is derived from an EMBL/GenBank/DDBJ whole genome shotgun (WGS) entry which is preliminary data.</text>
</comment>
<keyword evidence="2" id="KW-1185">Reference proteome</keyword>
<evidence type="ECO:0000313" key="1">
    <source>
        <dbReference type="EMBL" id="KAI6290789.1"/>
    </source>
</evidence>
<dbReference type="EMBL" id="JABSND010000423">
    <property type="protein sequence ID" value="KAI6290789.1"/>
    <property type="molecule type" value="Genomic_DNA"/>
</dbReference>
<dbReference type="Proteomes" id="UP001059893">
    <property type="component" value="Unassembled WGS sequence"/>
</dbReference>
<proteinExistence type="predicted"/>
<sequence>MLSPNPSISHQKLAIAMNSIMYLYDWLLSQCCDILGSDEDSPCKSITRSDAGHVDVPYYPEADQPEAIPVSSSASGCSVDSLGREKAATADVANGTRDLTEPKTGFRAALGRVPRKPFLMIWYMIALELRDIVELLYWFGIGIFWLVQDKHFGHAEMEHPQEKAQEVGFAQLIPLILLVLPLMQLVESYARLSDRKYDAERERDTEHVPGG</sequence>
<organism evidence="1 2">
    <name type="scientific">Pyricularia grisea</name>
    <name type="common">Crabgrass-specific blast fungus</name>
    <name type="synonym">Magnaporthe grisea</name>
    <dbReference type="NCBI Taxonomy" id="148305"/>
    <lineage>
        <taxon>Eukaryota</taxon>
        <taxon>Fungi</taxon>
        <taxon>Dikarya</taxon>
        <taxon>Ascomycota</taxon>
        <taxon>Pezizomycotina</taxon>
        <taxon>Sordariomycetes</taxon>
        <taxon>Sordariomycetidae</taxon>
        <taxon>Magnaporthales</taxon>
        <taxon>Pyriculariaceae</taxon>
        <taxon>Pyricularia</taxon>
    </lineage>
</organism>
<name>A0ABQ8N4H2_PYRGI</name>
<gene>
    <name evidence="1" type="ORF">MCOR33_011055</name>
</gene>
<reference evidence="1" key="1">
    <citation type="submission" date="2021-01" db="EMBL/GenBank/DDBJ databases">
        <title>Deciphering the adaptive evolutionary patterns associated with biogeogrpahic diversity in the finger millet blast pathogen Magnaporthe oryzae in Eastern Africa.</title>
        <authorList>
            <person name="Onyema G."/>
            <person name="Shittu T.A."/>
            <person name="Dodsworth S."/>
            <person name="Devilliers S."/>
            <person name="Muthumeenakshi S."/>
            <person name="Sreenivasaprasad S."/>
        </authorList>
    </citation>
    <scope>NUCLEOTIDE SEQUENCE</scope>
    <source>
        <strain evidence="1">D15/s37</strain>
    </source>
</reference>
<accession>A0ABQ8N4H2</accession>
<protein>
    <submittedName>
        <fullName evidence="1">Uncharacterized protein</fullName>
    </submittedName>
</protein>
<evidence type="ECO:0000313" key="2">
    <source>
        <dbReference type="Proteomes" id="UP001059893"/>
    </source>
</evidence>